<keyword evidence="9" id="KW-1185">Reference proteome</keyword>
<dbReference type="InterPro" id="IPR001841">
    <property type="entry name" value="Znf_RING"/>
</dbReference>
<dbReference type="Gene3D" id="3.30.40.10">
    <property type="entry name" value="Zinc/RING finger domain, C3HC4 (zinc finger)"/>
    <property type="match status" value="1"/>
</dbReference>
<dbReference type="Proteomes" id="UP001281410">
    <property type="component" value="Unassembled WGS sequence"/>
</dbReference>
<evidence type="ECO:0000313" key="8">
    <source>
        <dbReference type="EMBL" id="KAK3222087.1"/>
    </source>
</evidence>
<keyword evidence="6" id="KW-1133">Transmembrane helix</keyword>
<dbReference type="PROSITE" id="PS50089">
    <property type="entry name" value="ZF_RING_2"/>
    <property type="match status" value="1"/>
</dbReference>
<feature type="compositionally biased region" description="Low complexity" evidence="5">
    <location>
        <begin position="190"/>
        <end position="203"/>
    </location>
</feature>
<feature type="region of interest" description="Disordered" evidence="5">
    <location>
        <begin position="61"/>
        <end position="80"/>
    </location>
</feature>
<keyword evidence="2 4" id="KW-0863">Zinc-finger</keyword>
<evidence type="ECO:0000256" key="3">
    <source>
        <dbReference type="ARBA" id="ARBA00022833"/>
    </source>
</evidence>
<feature type="transmembrane region" description="Helical" evidence="6">
    <location>
        <begin position="29"/>
        <end position="50"/>
    </location>
</feature>
<keyword evidence="6" id="KW-0472">Membrane</keyword>
<evidence type="ECO:0000313" key="9">
    <source>
        <dbReference type="Proteomes" id="UP001281410"/>
    </source>
</evidence>
<dbReference type="Pfam" id="PF13639">
    <property type="entry name" value="zf-RING_2"/>
    <property type="match status" value="1"/>
</dbReference>
<dbReference type="InterPro" id="IPR013083">
    <property type="entry name" value="Znf_RING/FYVE/PHD"/>
</dbReference>
<comment type="caution">
    <text evidence="8">The sequence shown here is derived from an EMBL/GenBank/DDBJ whole genome shotgun (WGS) entry which is preliminary data.</text>
</comment>
<accession>A0AAE0AR70</accession>
<dbReference type="PANTHER" id="PTHR45798">
    <property type="entry name" value="RING-H2 FINGER PROTEIN ATL61-RELATED-RELATED"/>
    <property type="match status" value="1"/>
</dbReference>
<dbReference type="GO" id="GO:0008270">
    <property type="term" value="F:zinc ion binding"/>
    <property type="evidence" value="ECO:0007669"/>
    <property type="project" value="UniProtKB-KW"/>
</dbReference>
<dbReference type="CDD" id="cd16461">
    <property type="entry name" value="RING-H2_EL5-like"/>
    <property type="match status" value="1"/>
</dbReference>
<evidence type="ECO:0000256" key="1">
    <source>
        <dbReference type="ARBA" id="ARBA00022723"/>
    </source>
</evidence>
<keyword evidence="6" id="KW-0812">Transmembrane</keyword>
<gene>
    <name evidence="8" type="ORF">Dsin_009112</name>
</gene>
<dbReference type="EMBL" id="JANJYJ010000003">
    <property type="protein sequence ID" value="KAK3222087.1"/>
    <property type="molecule type" value="Genomic_DNA"/>
</dbReference>
<feature type="region of interest" description="Disordered" evidence="5">
    <location>
        <begin position="189"/>
        <end position="208"/>
    </location>
</feature>
<dbReference type="SMART" id="SM00184">
    <property type="entry name" value="RING"/>
    <property type="match status" value="1"/>
</dbReference>
<dbReference type="AlphaFoldDB" id="A0AAE0AR70"/>
<sequence>MGRFSRLLSAKEMTAAAPPPESVALESDFVVILAVLICALICVVGLIAAARCAFRHRRNNNASAASGGSSYRQPSANKGLKKKVLQSLPKFTYTTTTTTAETDSSFCVGDGGGDGTSTCTKLPPMLSSECPICLGEFVDGEEVRMLPTCGHSFHVACIDKWLGSHSSCPSCRRVLVVGRCGKCGHSLSSAATTTTTGRGAAVAEPPVNDPSHATFNVNNAFLP</sequence>
<dbReference type="InterPro" id="IPR052788">
    <property type="entry name" value="RING-type_E3_ligase_ATL"/>
</dbReference>
<evidence type="ECO:0000256" key="4">
    <source>
        <dbReference type="PROSITE-ProRule" id="PRU00175"/>
    </source>
</evidence>
<feature type="domain" description="RING-type" evidence="7">
    <location>
        <begin position="130"/>
        <end position="172"/>
    </location>
</feature>
<organism evidence="8 9">
    <name type="scientific">Dipteronia sinensis</name>
    <dbReference type="NCBI Taxonomy" id="43782"/>
    <lineage>
        <taxon>Eukaryota</taxon>
        <taxon>Viridiplantae</taxon>
        <taxon>Streptophyta</taxon>
        <taxon>Embryophyta</taxon>
        <taxon>Tracheophyta</taxon>
        <taxon>Spermatophyta</taxon>
        <taxon>Magnoliopsida</taxon>
        <taxon>eudicotyledons</taxon>
        <taxon>Gunneridae</taxon>
        <taxon>Pentapetalae</taxon>
        <taxon>rosids</taxon>
        <taxon>malvids</taxon>
        <taxon>Sapindales</taxon>
        <taxon>Sapindaceae</taxon>
        <taxon>Hippocastanoideae</taxon>
        <taxon>Acereae</taxon>
        <taxon>Dipteronia</taxon>
    </lineage>
</organism>
<evidence type="ECO:0000256" key="2">
    <source>
        <dbReference type="ARBA" id="ARBA00022771"/>
    </source>
</evidence>
<reference evidence="8" key="1">
    <citation type="journal article" date="2023" name="Plant J.">
        <title>Genome sequences and population genomics provide insights into the demographic history, inbreeding, and mutation load of two 'living fossil' tree species of Dipteronia.</title>
        <authorList>
            <person name="Feng Y."/>
            <person name="Comes H.P."/>
            <person name="Chen J."/>
            <person name="Zhu S."/>
            <person name="Lu R."/>
            <person name="Zhang X."/>
            <person name="Li P."/>
            <person name="Qiu J."/>
            <person name="Olsen K.M."/>
            <person name="Qiu Y."/>
        </authorList>
    </citation>
    <scope>NUCLEOTIDE SEQUENCE</scope>
    <source>
        <strain evidence="8">NBL</strain>
    </source>
</reference>
<keyword evidence="1" id="KW-0479">Metal-binding</keyword>
<feature type="compositionally biased region" description="Low complexity" evidence="5">
    <location>
        <begin position="61"/>
        <end position="70"/>
    </location>
</feature>
<protein>
    <recommendedName>
        <fullName evidence="7">RING-type domain-containing protein</fullName>
    </recommendedName>
</protein>
<keyword evidence="3" id="KW-0862">Zinc</keyword>
<evidence type="ECO:0000256" key="5">
    <source>
        <dbReference type="SAM" id="MobiDB-lite"/>
    </source>
</evidence>
<name>A0AAE0AR70_9ROSI</name>
<dbReference type="SUPFAM" id="SSF57850">
    <property type="entry name" value="RING/U-box"/>
    <property type="match status" value="1"/>
</dbReference>
<evidence type="ECO:0000259" key="7">
    <source>
        <dbReference type="PROSITE" id="PS50089"/>
    </source>
</evidence>
<proteinExistence type="predicted"/>
<dbReference type="PANTHER" id="PTHR45798:SF101">
    <property type="entry name" value="RING-H2 FINGER PROTEIN ATL8-RELATED"/>
    <property type="match status" value="1"/>
</dbReference>
<evidence type="ECO:0000256" key="6">
    <source>
        <dbReference type="SAM" id="Phobius"/>
    </source>
</evidence>